<dbReference type="EMBL" id="JBHSOW010000015">
    <property type="protein sequence ID" value="MFC5648286.1"/>
    <property type="molecule type" value="Genomic_DNA"/>
</dbReference>
<reference evidence="3" key="1">
    <citation type="journal article" date="2019" name="Int. J. Syst. Evol. Microbiol.">
        <title>The Global Catalogue of Microorganisms (GCM) 10K type strain sequencing project: providing services to taxonomists for standard genome sequencing and annotation.</title>
        <authorList>
            <consortium name="The Broad Institute Genomics Platform"/>
            <consortium name="The Broad Institute Genome Sequencing Center for Infectious Disease"/>
            <person name="Wu L."/>
            <person name="Ma J."/>
        </authorList>
    </citation>
    <scope>NUCLEOTIDE SEQUENCE [LARGE SCALE GENOMIC DNA]</scope>
    <source>
        <strain evidence="3">CGMCC 1.3240</strain>
    </source>
</reference>
<evidence type="ECO:0000313" key="3">
    <source>
        <dbReference type="Proteomes" id="UP001596047"/>
    </source>
</evidence>
<proteinExistence type="predicted"/>
<feature type="domain" description="Aminoglycoside phosphotransferase" evidence="1">
    <location>
        <begin position="35"/>
        <end position="255"/>
    </location>
</feature>
<organism evidence="2 3">
    <name type="scientific">Paenibacillus solisilvae</name>
    <dbReference type="NCBI Taxonomy" id="2486751"/>
    <lineage>
        <taxon>Bacteria</taxon>
        <taxon>Bacillati</taxon>
        <taxon>Bacillota</taxon>
        <taxon>Bacilli</taxon>
        <taxon>Bacillales</taxon>
        <taxon>Paenibacillaceae</taxon>
        <taxon>Paenibacillus</taxon>
    </lineage>
</organism>
<dbReference type="InterPro" id="IPR011009">
    <property type="entry name" value="Kinase-like_dom_sf"/>
</dbReference>
<dbReference type="Proteomes" id="UP001596047">
    <property type="component" value="Unassembled WGS sequence"/>
</dbReference>
<dbReference type="SUPFAM" id="SSF56112">
    <property type="entry name" value="Protein kinase-like (PK-like)"/>
    <property type="match status" value="1"/>
</dbReference>
<accession>A0ABW0VW44</accession>
<protein>
    <submittedName>
        <fullName evidence="2">Phosphotransferase</fullName>
    </submittedName>
</protein>
<dbReference type="Pfam" id="PF01636">
    <property type="entry name" value="APH"/>
    <property type="match status" value="1"/>
</dbReference>
<name>A0ABW0VW44_9BACL</name>
<comment type="caution">
    <text evidence="2">The sequence shown here is derived from an EMBL/GenBank/DDBJ whole genome shotgun (WGS) entry which is preliminary data.</text>
</comment>
<keyword evidence="3" id="KW-1185">Reference proteome</keyword>
<evidence type="ECO:0000259" key="1">
    <source>
        <dbReference type="Pfam" id="PF01636"/>
    </source>
</evidence>
<evidence type="ECO:0000313" key="2">
    <source>
        <dbReference type="EMBL" id="MFC5648286.1"/>
    </source>
</evidence>
<sequence>MVRNEGCPIERNYLSQCMQDAFGRSHRIASLSNFHGGAQKTVFRVTCEDGFQFVLYIWDMANNYFQEEIQAASDHQESFGAELFENNNRFLLQQGIKTPALYYMNKERSVYANDFAFVEYIQGDYLSSYFTAERSVQDQIFIPFRDQLMRMHDSRRQLWGKAGRSAGGYSESCHTEIYENAIEQLRYASLYEDCLARNRMRLTRLLDGFAAALTPRSDYGFIHSELGPDHVLVNDKLEPYIIDIEGAMFFDVEHEHSFMEFRFDNYRHYLDRADLDEDRMRMYKLCHHLSLSAGGLKLMQRGFPNRLLAEEIMQSNVENSLRFLD</sequence>
<dbReference type="InterPro" id="IPR002575">
    <property type="entry name" value="Aminoglycoside_PTrfase"/>
</dbReference>
<gene>
    <name evidence="2" type="ORF">ACFPYJ_03965</name>
</gene>
<dbReference type="RefSeq" id="WP_379186740.1">
    <property type="nucleotide sequence ID" value="NZ_JBHSOW010000015.1"/>
</dbReference>